<dbReference type="GeneID" id="64974749"/>
<dbReference type="AlphaFoldDB" id="A0A7R8AM95"/>
<proteinExistence type="predicted"/>
<organism evidence="3 4">
    <name type="scientific">Aspergillus puulaauensis</name>
    <dbReference type="NCBI Taxonomy" id="1220207"/>
    <lineage>
        <taxon>Eukaryota</taxon>
        <taxon>Fungi</taxon>
        <taxon>Dikarya</taxon>
        <taxon>Ascomycota</taxon>
        <taxon>Pezizomycotina</taxon>
        <taxon>Eurotiomycetes</taxon>
        <taxon>Eurotiomycetidae</taxon>
        <taxon>Eurotiales</taxon>
        <taxon>Aspergillaceae</taxon>
        <taxon>Aspergillus</taxon>
    </lineage>
</organism>
<dbReference type="EMBL" id="AP024446">
    <property type="protein sequence ID" value="BCS24744.1"/>
    <property type="molecule type" value="Genomic_DNA"/>
</dbReference>
<evidence type="ECO:0000313" key="4">
    <source>
        <dbReference type="Proteomes" id="UP000654913"/>
    </source>
</evidence>
<protein>
    <recommendedName>
        <fullName evidence="2">Ubiquitin-like domain-containing protein</fullName>
    </recommendedName>
</protein>
<evidence type="ECO:0000313" key="3">
    <source>
        <dbReference type="EMBL" id="BCS24744.1"/>
    </source>
</evidence>
<accession>A0A7R8AM95</accession>
<reference evidence="3" key="2">
    <citation type="submission" date="2021-02" db="EMBL/GenBank/DDBJ databases">
        <title>Aspergillus puulaauensis MK2 genome sequence.</title>
        <authorList>
            <person name="Futagami T."/>
            <person name="Mori K."/>
            <person name="Kadooka C."/>
            <person name="Tanaka T."/>
        </authorList>
    </citation>
    <scope>NUCLEOTIDE SEQUENCE</scope>
    <source>
        <strain evidence="3">MK2</strain>
    </source>
</reference>
<reference evidence="3" key="1">
    <citation type="submission" date="2021-01" db="EMBL/GenBank/DDBJ databases">
        <authorList>
            <consortium name="Aspergillus puulaauensis MK2 genome sequencing consortium"/>
            <person name="Kazuki M."/>
            <person name="Futagami T."/>
        </authorList>
    </citation>
    <scope>NUCLEOTIDE SEQUENCE</scope>
    <source>
        <strain evidence="3">MK2</strain>
    </source>
</reference>
<dbReference type="PROSITE" id="PS50053">
    <property type="entry name" value="UBIQUITIN_2"/>
    <property type="match status" value="1"/>
</dbReference>
<feature type="compositionally biased region" description="Basic and acidic residues" evidence="1">
    <location>
        <begin position="13"/>
        <end position="24"/>
    </location>
</feature>
<name>A0A7R8AM95_9EURO</name>
<evidence type="ECO:0000259" key="2">
    <source>
        <dbReference type="PROSITE" id="PS50053"/>
    </source>
</evidence>
<feature type="region of interest" description="Disordered" evidence="1">
    <location>
        <begin position="1"/>
        <end position="135"/>
    </location>
</feature>
<dbReference type="InterPro" id="IPR029071">
    <property type="entry name" value="Ubiquitin-like_domsf"/>
</dbReference>
<sequence length="394" mass="44213">MPLYFNKPSWASRGDENGDSEFYRRAGQTYEDIVTTKKNARERQASSSQRNPHKRRCLPSSSNYGDIVRPKCEHGTAEGNASLRNSSSPQYGSQHDTRGVQTTAHKPLVSNDSTIADRKGSISPRPQNSPETKLPDLRAELTSTRLDIASNENVDTHPKNCSVDTAVPTETCTSRDARSTAYDNTVVHILITSKIPQTKPLVIHRKMSQSLKGVRLAWCAHQNLPQKLHSTIFLTWKGRRLFDVTTCRSLNIGAFNAFTKELPPFENCFSDADDCRIHMEAVTEQTFADGYRSSPNLARFDTTPPASTESRGTDKRIRSEIILKCPEFDEFKIRISLATHVSQVVEAFREARSIPNELTIYLTFDGDLLDPQAFLTDYDIADGDLVDVLVKKEM</sequence>
<gene>
    <name evidence="3" type="ORF">APUU_41188A</name>
</gene>
<dbReference type="SUPFAM" id="SSF54236">
    <property type="entry name" value="Ubiquitin-like"/>
    <property type="match status" value="1"/>
</dbReference>
<dbReference type="Gene3D" id="3.10.20.90">
    <property type="entry name" value="Phosphatidylinositol 3-kinase Catalytic Subunit, Chain A, domain 1"/>
    <property type="match status" value="1"/>
</dbReference>
<dbReference type="InterPro" id="IPR022617">
    <property type="entry name" value="Rad60/SUMO-like_dom"/>
</dbReference>
<dbReference type="Pfam" id="PF11976">
    <property type="entry name" value="Rad60-SLD"/>
    <property type="match status" value="1"/>
</dbReference>
<dbReference type="SMART" id="SM00213">
    <property type="entry name" value="UBQ"/>
    <property type="match status" value="1"/>
</dbReference>
<dbReference type="RefSeq" id="XP_041556938.1">
    <property type="nucleotide sequence ID" value="XM_041704343.1"/>
</dbReference>
<evidence type="ECO:0000256" key="1">
    <source>
        <dbReference type="SAM" id="MobiDB-lite"/>
    </source>
</evidence>
<feature type="compositionally biased region" description="Polar residues" evidence="1">
    <location>
        <begin position="82"/>
        <end position="114"/>
    </location>
</feature>
<keyword evidence="4" id="KW-1185">Reference proteome</keyword>
<dbReference type="Proteomes" id="UP000654913">
    <property type="component" value="Chromosome 4"/>
</dbReference>
<dbReference type="InterPro" id="IPR000626">
    <property type="entry name" value="Ubiquitin-like_dom"/>
</dbReference>
<dbReference type="KEGG" id="apuu:APUU_41188A"/>
<dbReference type="OrthoDB" id="3365399at2759"/>
<feature type="domain" description="Ubiquitin-like" evidence="2">
    <location>
        <begin position="319"/>
        <end position="394"/>
    </location>
</feature>